<proteinExistence type="predicted"/>
<keyword evidence="1" id="KW-0732">Signal</keyword>
<reference evidence="3 4" key="1">
    <citation type="submission" date="2016-11" db="EMBL/GenBank/DDBJ databases">
        <authorList>
            <person name="Jaros S."/>
            <person name="Januszkiewicz K."/>
            <person name="Wedrychowicz H."/>
        </authorList>
    </citation>
    <scope>NUCLEOTIDE SEQUENCE [LARGE SCALE GENOMIC DNA]</scope>
    <source>
        <strain evidence="3 4">DSM 18119</strain>
    </source>
</reference>
<dbReference type="STRING" id="1121884.SAMN02745131_02583"/>
<feature type="domain" description="Outer membrane protein beta-barrel" evidence="2">
    <location>
        <begin position="18"/>
        <end position="169"/>
    </location>
</feature>
<accession>A0A1M5BHP2</accession>
<evidence type="ECO:0000313" key="4">
    <source>
        <dbReference type="Proteomes" id="UP000184048"/>
    </source>
</evidence>
<dbReference type="EMBL" id="FQUU01000010">
    <property type="protein sequence ID" value="SHF41797.1"/>
    <property type="molecule type" value="Genomic_DNA"/>
</dbReference>
<sequence>MKKISLVVLILATGATVFAQSPKFGLKAGLNISKLSNVPGLNWNNRLGLNAGALAHIHITPQLALQPEVVYSGQGAKYTINGEEHTLGLDYINIPLQLQYMFDNGFRLQTGPQLGFLVNTKDKVNGTDSQYFTSEDFKSTDVAWTFGLGYLTYSGLGIDGRYNLGLSNINKAGGNTLKNNVFQVGLFYMLDNSHKAQSR</sequence>
<dbReference type="InterPro" id="IPR025665">
    <property type="entry name" value="Beta-barrel_OMP_2"/>
</dbReference>
<dbReference type="AlphaFoldDB" id="A0A1M5BHP2"/>
<evidence type="ECO:0000259" key="2">
    <source>
        <dbReference type="Pfam" id="PF13568"/>
    </source>
</evidence>
<dbReference type="OrthoDB" id="947434at2"/>
<feature type="chain" id="PRO_5012477214" evidence="1">
    <location>
        <begin position="20"/>
        <end position="199"/>
    </location>
</feature>
<dbReference type="Pfam" id="PF13568">
    <property type="entry name" value="OMP_b-brl_2"/>
    <property type="match status" value="1"/>
</dbReference>
<evidence type="ECO:0000256" key="1">
    <source>
        <dbReference type="SAM" id="SignalP"/>
    </source>
</evidence>
<dbReference type="Proteomes" id="UP000184048">
    <property type="component" value="Unassembled WGS sequence"/>
</dbReference>
<keyword evidence="4" id="KW-1185">Reference proteome</keyword>
<protein>
    <submittedName>
        <fullName evidence="3">Outer membrane protein beta-barrel domain-containing protein</fullName>
    </submittedName>
</protein>
<feature type="signal peptide" evidence="1">
    <location>
        <begin position="1"/>
        <end position="19"/>
    </location>
</feature>
<organism evidence="3 4">
    <name type="scientific">Flavisolibacter ginsengisoli DSM 18119</name>
    <dbReference type="NCBI Taxonomy" id="1121884"/>
    <lineage>
        <taxon>Bacteria</taxon>
        <taxon>Pseudomonadati</taxon>
        <taxon>Bacteroidota</taxon>
        <taxon>Chitinophagia</taxon>
        <taxon>Chitinophagales</taxon>
        <taxon>Chitinophagaceae</taxon>
        <taxon>Flavisolibacter</taxon>
    </lineage>
</organism>
<gene>
    <name evidence="3" type="ORF">SAMN02745131_02583</name>
</gene>
<name>A0A1M5BHP2_9BACT</name>
<evidence type="ECO:0000313" key="3">
    <source>
        <dbReference type="EMBL" id="SHF41797.1"/>
    </source>
</evidence>
<dbReference type="RefSeq" id="WP_072835748.1">
    <property type="nucleotide sequence ID" value="NZ_FQUU01000010.1"/>
</dbReference>